<dbReference type="Proteomes" id="UP001158067">
    <property type="component" value="Unassembled WGS sequence"/>
</dbReference>
<keyword evidence="1" id="KW-1133">Transmembrane helix</keyword>
<sequence length="36" mass="3952">MTIGGWIVMSLSIGSVLTLLTFCLYKTFTIPADQDD</sequence>
<name>A0ABY1Q736_9BACT</name>
<reference evidence="2 3" key="1">
    <citation type="submission" date="2017-05" db="EMBL/GenBank/DDBJ databases">
        <authorList>
            <person name="Varghese N."/>
            <person name="Submissions S."/>
        </authorList>
    </citation>
    <scope>NUCLEOTIDE SEQUENCE [LARGE SCALE GENOMIC DNA]</scope>
    <source>
        <strain evidence="2 3">DSM 25457</strain>
    </source>
</reference>
<gene>
    <name evidence="2" type="ORF">SAMN06265222_10657</name>
</gene>
<accession>A0ABY1Q736</accession>
<evidence type="ECO:0000313" key="3">
    <source>
        <dbReference type="Proteomes" id="UP001158067"/>
    </source>
</evidence>
<evidence type="ECO:0000256" key="1">
    <source>
        <dbReference type="SAM" id="Phobius"/>
    </source>
</evidence>
<organism evidence="2 3">
    <name type="scientific">Neorhodopirellula lusitana</name>
    <dbReference type="NCBI Taxonomy" id="445327"/>
    <lineage>
        <taxon>Bacteria</taxon>
        <taxon>Pseudomonadati</taxon>
        <taxon>Planctomycetota</taxon>
        <taxon>Planctomycetia</taxon>
        <taxon>Pirellulales</taxon>
        <taxon>Pirellulaceae</taxon>
        <taxon>Neorhodopirellula</taxon>
    </lineage>
</organism>
<keyword evidence="1" id="KW-0472">Membrane</keyword>
<protein>
    <submittedName>
        <fullName evidence="2">Uncharacterized protein</fullName>
    </submittedName>
</protein>
<evidence type="ECO:0000313" key="2">
    <source>
        <dbReference type="EMBL" id="SMP58523.1"/>
    </source>
</evidence>
<keyword evidence="1" id="KW-0812">Transmembrane</keyword>
<feature type="transmembrane region" description="Helical" evidence="1">
    <location>
        <begin position="6"/>
        <end position="25"/>
    </location>
</feature>
<keyword evidence="3" id="KW-1185">Reference proteome</keyword>
<dbReference type="EMBL" id="FXUG01000006">
    <property type="protein sequence ID" value="SMP58523.1"/>
    <property type="molecule type" value="Genomic_DNA"/>
</dbReference>
<proteinExistence type="predicted"/>
<comment type="caution">
    <text evidence="2">The sequence shown here is derived from an EMBL/GenBank/DDBJ whole genome shotgun (WGS) entry which is preliminary data.</text>
</comment>